<accession>D5BDS4</accession>
<organism evidence="1 2">
    <name type="scientific">Zunongwangia profunda (strain DSM 18752 / CCTCC AB 206139 / SM-A87)</name>
    <name type="common">Wangia profunda</name>
    <dbReference type="NCBI Taxonomy" id="655815"/>
    <lineage>
        <taxon>Bacteria</taxon>
        <taxon>Pseudomonadati</taxon>
        <taxon>Bacteroidota</taxon>
        <taxon>Flavobacteriia</taxon>
        <taxon>Flavobacteriales</taxon>
        <taxon>Flavobacteriaceae</taxon>
        <taxon>Zunongwangia</taxon>
    </lineage>
</organism>
<sequence>MLQRFQSISGFYKIEDKEVNNANAKNQYVKKTK</sequence>
<dbReference type="EMBL" id="CP001650">
    <property type="protein sequence ID" value="ADF50665.1"/>
    <property type="molecule type" value="Genomic_DNA"/>
</dbReference>
<name>D5BDS4_ZUNPS</name>
<proteinExistence type="predicted"/>
<gene>
    <name evidence="1" type="ordered locus">ZPR_0305</name>
</gene>
<evidence type="ECO:0000313" key="1">
    <source>
        <dbReference type="EMBL" id="ADF50665.1"/>
    </source>
</evidence>
<dbReference type="HOGENOM" id="CLU_3384555_0_0_10"/>
<dbReference type="KEGG" id="zpr:ZPR_0305"/>
<dbReference type="AlphaFoldDB" id="D5BDS4"/>
<reference evidence="1 2" key="1">
    <citation type="journal article" date="2010" name="BMC Genomics">
        <title>The complete genome of Zunongwangia profunda SM-A87 reveals its adaptation to the deep-sea environment and ecological role in sedimentary organic nitrogen degradation.</title>
        <authorList>
            <person name="Qin Q.L."/>
            <person name="Zhang X.Y."/>
            <person name="Wang X.M."/>
            <person name="Liu G.M."/>
            <person name="Chen X.L."/>
            <person name="Xie B.B."/>
            <person name="Dang H.Y."/>
            <person name="Zhou B.C."/>
            <person name="Yu J."/>
            <person name="Zhang Y.Z."/>
        </authorList>
    </citation>
    <scope>NUCLEOTIDE SEQUENCE [LARGE SCALE GENOMIC DNA]</scope>
    <source>
        <strain evidence="2">DSM 18752 / CCTCC AB 206139 / SM-A87</strain>
    </source>
</reference>
<evidence type="ECO:0000313" key="2">
    <source>
        <dbReference type="Proteomes" id="UP000001654"/>
    </source>
</evidence>
<protein>
    <submittedName>
        <fullName evidence="1">Uncharacterized protein</fullName>
    </submittedName>
</protein>
<dbReference type="Proteomes" id="UP000001654">
    <property type="component" value="Chromosome"/>
</dbReference>
<keyword evidence="2" id="KW-1185">Reference proteome</keyword>